<keyword evidence="5" id="KW-1185">Reference proteome</keyword>
<accession>A0A5J4ZF99</accession>
<protein>
    <submittedName>
        <fullName evidence="4">Uncharacterized protein</fullName>
    </submittedName>
</protein>
<organism evidence="4 5">
    <name type="scientific">Nyssa sinensis</name>
    <dbReference type="NCBI Taxonomy" id="561372"/>
    <lineage>
        <taxon>Eukaryota</taxon>
        <taxon>Viridiplantae</taxon>
        <taxon>Streptophyta</taxon>
        <taxon>Embryophyta</taxon>
        <taxon>Tracheophyta</taxon>
        <taxon>Spermatophyta</taxon>
        <taxon>Magnoliopsida</taxon>
        <taxon>eudicotyledons</taxon>
        <taxon>Gunneridae</taxon>
        <taxon>Pentapetalae</taxon>
        <taxon>asterids</taxon>
        <taxon>Cornales</taxon>
        <taxon>Nyssaceae</taxon>
        <taxon>Nyssa</taxon>
    </lineage>
</organism>
<evidence type="ECO:0000313" key="4">
    <source>
        <dbReference type="EMBL" id="KAA8515897.1"/>
    </source>
</evidence>
<reference evidence="4 5" key="1">
    <citation type="submission" date="2019-09" db="EMBL/GenBank/DDBJ databases">
        <title>A chromosome-level genome assembly of the Chinese tupelo Nyssa sinensis.</title>
        <authorList>
            <person name="Yang X."/>
            <person name="Kang M."/>
            <person name="Yang Y."/>
            <person name="Xiong H."/>
            <person name="Wang M."/>
            <person name="Zhang Z."/>
            <person name="Wang Z."/>
            <person name="Wu H."/>
            <person name="Ma T."/>
            <person name="Liu J."/>
            <person name="Xi Z."/>
        </authorList>
    </citation>
    <scope>NUCLEOTIDE SEQUENCE [LARGE SCALE GENOMIC DNA]</scope>
    <source>
        <strain evidence="4">J267</strain>
        <tissue evidence="4">Leaf</tissue>
    </source>
</reference>
<dbReference type="InterPro" id="IPR030482">
    <property type="entry name" value="PDRG1"/>
</dbReference>
<evidence type="ECO:0000256" key="2">
    <source>
        <dbReference type="ARBA" id="ARBA00022490"/>
    </source>
</evidence>
<keyword evidence="2" id="KW-0963">Cytoplasm</keyword>
<evidence type="ECO:0000256" key="1">
    <source>
        <dbReference type="ARBA" id="ARBA00004496"/>
    </source>
</evidence>
<dbReference type="PANTHER" id="PTHR21162:SF0">
    <property type="entry name" value="P53 AND DNA DAMAGE-REGULATED PROTEIN 1"/>
    <property type="match status" value="1"/>
</dbReference>
<dbReference type="EMBL" id="CM018052">
    <property type="protein sequence ID" value="KAA8515897.1"/>
    <property type="molecule type" value="Genomic_DNA"/>
</dbReference>
<dbReference type="Proteomes" id="UP000325577">
    <property type="component" value="Linkage Group LG9"/>
</dbReference>
<comment type="subcellular location">
    <subcellularLocation>
        <location evidence="1">Cytoplasm</location>
    </subcellularLocation>
</comment>
<keyword evidence="3" id="KW-0143">Chaperone</keyword>
<gene>
    <name evidence="4" type="ORF">F0562_019076</name>
</gene>
<proteinExistence type="predicted"/>
<evidence type="ECO:0000256" key="3">
    <source>
        <dbReference type="ARBA" id="ARBA00023186"/>
    </source>
</evidence>
<evidence type="ECO:0000313" key="5">
    <source>
        <dbReference type="Proteomes" id="UP000325577"/>
    </source>
</evidence>
<dbReference type="AlphaFoldDB" id="A0A5J4ZF99"/>
<dbReference type="OrthoDB" id="20282at2759"/>
<name>A0A5J4ZF99_9ASTE</name>
<sequence>MGLKPLRDYQSSLVSENLVPNSKKDENLLLARHQLIENDRIRNGNREALMALRKRARITKTSIPSPFEPIMKEIEGPESSSLVKELCATSGNHDSKENTWMMFPGTDIFTRIPFHAAHTILGKDDVMQIKHNLIMMQRNYKAIETKEAPETVTWEASWDWMHSPGKVVSLHQLGKNG</sequence>
<dbReference type="PANTHER" id="PTHR21162">
    <property type="entry name" value="P53 AND DNA DAMAGE-REGULATED PROTEIN"/>
    <property type="match status" value="1"/>
</dbReference>
<dbReference type="GO" id="GO:0005737">
    <property type="term" value="C:cytoplasm"/>
    <property type="evidence" value="ECO:0007669"/>
    <property type="project" value="UniProtKB-SubCell"/>
</dbReference>